<reference evidence="2 3" key="1">
    <citation type="submission" date="2022-06" db="EMBL/GenBank/DDBJ databases">
        <title>Halomicroarcula sp. a new haloarchaeum isolate from saline soil.</title>
        <authorList>
            <person name="Strakova D."/>
            <person name="Galisteo C."/>
            <person name="Sanchez-Porro C."/>
            <person name="Ventosa A."/>
        </authorList>
    </citation>
    <scope>NUCLEOTIDE SEQUENCE [LARGE SCALE GENOMIC DNA]</scope>
    <source>
        <strain evidence="2 3">S3CR25-11</strain>
    </source>
</reference>
<feature type="region of interest" description="Disordered" evidence="1">
    <location>
        <begin position="24"/>
        <end position="44"/>
    </location>
</feature>
<evidence type="ECO:0000313" key="2">
    <source>
        <dbReference type="EMBL" id="MDS0280638.1"/>
    </source>
</evidence>
<comment type="caution">
    <text evidence="2">The sequence shown here is derived from an EMBL/GenBank/DDBJ whole genome shotgun (WGS) entry which is preliminary data.</text>
</comment>
<dbReference type="RefSeq" id="WP_310898485.1">
    <property type="nucleotide sequence ID" value="NZ_JAMQOS010000001.1"/>
</dbReference>
<feature type="compositionally biased region" description="Polar residues" evidence="1">
    <location>
        <begin position="26"/>
        <end position="44"/>
    </location>
</feature>
<feature type="region of interest" description="Disordered" evidence="1">
    <location>
        <begin position="74"/>
        <end position="94"/>
    </location>
</feature>
<sequence>MPSKLVVHGDSSLNAEPYSIKVSGAAVSQESGQQDSGSPQGVISGQIGSWTDTYSITGDIVSMNVPGPARVTVDGEQVSSQSQGGFSVPNGGNTGGDGVDTRVLMASGVLLALAAWVLLR</sequence>
<feature type="compositionally biased region" description="Low complexity" evidence="1">
    <location>
        <begin position="74"/>
        <end position="91"/>
    </location>
</feature>
<dbReference type="Proteomes" id="UP001268864">
    <property type="component" value="Unassembled WGS sequence"/>
</dbReference>
<keyword evidence="3" id="KW-1185">Reference proteome</keyword>
<protein>
    <recommendedName>
        <fullName evidence="4">PGF-CTERM sorting domain-containing protein</fullName>
    </recommendedName>
</protein>
<evidence type="ECO:0000256" key="1">
    <source>
        <dbReference type="SAM" id="MobiDB-lite"/>
    </source>
</evidence>
<gene>
    <name evidence="2" type="ORF">NDI86_00795</name>
</gene>
<name>A0ABU2FIS3_9EURY</name>
<dbReference type="EMBL" id="JAMQOS010000001">
    <property type="protein sequence ID" value="MDS0280638.1"/>
    <property type="molecule type" value="Genomic_DNA"/>
</dbReference>
<accession>A0ABU2FIS3</accession>
<evidence type="ECO:0000313" key="3">
    <source>
        <dbReference type="Proteomes" id="UP001268864"/>
    </source>
</evidence>
<organism evidence="2 3">
    <name type="scientific">Haloarcula onubensis</name>
    <dbReference type="NCBI Taxonomy" id="2950539"/>
    <lineage>
        <taxon>Archaea</taxon>
        <taxon>Methanobacteriati</taxon>
        <taxon>Methanobacteriota</taxon>
        <taxon>Stenosarchaea group</taxon>
        <taxon>Halobacteria</taxon>
        <taxon>Halobacteriales</taxon>
        <taxon>Haloarculaceae</taxon>
        <taxon>Haloarcula</taxon>
    </lineage>
</organism>
<proteinExistence type="predicted"/>
<evidence type="ECO:0008006" key="4">
    <source>
        <dbReference type="Google" id="ProtNLM"/>
    </source>
</evidence>